<dbReference type="PANTHER" id="PTHR10366:SF564">
    <property type="entry name" value="STEROL-4-ALPHA-CARBOXYLATE 3-DEHYDROGENASE, DECARBOXYLATING"/>
    <property type="match status" value="1"/>
</dbReference>
<name>A0A9P3LLT7_9APHY</name>
<dbReference type="GO" id="GO:0032259">
    <property type="term" value="P:methylation"/>
    <property type="evidence" value="ECO:0007669"/>
    <property type="project" value="InterPro"/>
</dbReference>
<dbReference type="Pfam" id="PF01370">
    <property type="entry name" value="Epimerase"/>
    <property type="match status" value="1"/>
</dbReference>
<evidence type="ECO:0000313" key="5">
    <source>
        <dbReference type="Proteomes" id="UP000703269"/>
    </source>
</evidence>
<dbReference type="PROSITE" id="PS00092">
    <property type="entry name" value="N6_MTASE"/>
    <property type="match status" value="1"/>
</dbReference>
<evidence type="ECO:0000256" key="2">
    <source>
        <dbReference type="ARBA" id="ARBA00023445"/>
    </source>
</evidence>
<evidence type="ECO:0000256" key="1">
    <source>
        <dbReference type="ARBA" id="ARBA00023002"/>
    </source>
</evidence>
<dbReference type="GO" id="GO:0008168">
    <property type="term" value="F:methyltransferase activity"/>
    <property type="evidence" value="ECO:0007669"/>
    <property type="project" value="InterPro"/>
</dbReference>
<dbReference type="InterPro" id="IPR002052">
    <property type="entry name" value="DNA_methylase_N6_adenine_CS"/>
</dbReference>
<keyword evidence="1" id="KW-0560">Oxidoreductase</keyword>
<gene>
    <name evidence="4" type="ORF">PsYK624_161400</name>
</gene>
<dbReference type="Proteomes" id="UP000703269">
    <property type="component" value="Unassembled WGS sequence"/>
</dbReference>
<dbReference type="SUPFAM" id="SSF51735">
    <property type="entry name" value="NAD(P)-binding Rossmann-fold domains"/>
    <property type="match status" value="1"/>
</dbReference>
<dbReference type="PANTHER" id="PTHR10366">
    <property type="entry name" value="NAD DEPENDENT EPIMERASE/DEHYDRATASE"/>
    <property type="match status" value="1"/>
</dbReference>
<dbReference type="InterPro" id="IPR036291">
    <property type="entry name" value="NAD(P)-bd_dom_sf"/>
</dbReference>
<evidence type="ECO:0000313" key="4">
    <source>
        <dbReference type="EMBL" id="GJE99866.1"/>
    </source>
</evidence>
<evidence type="ECO:0000259" key="3">
    <source>
        <dbReference type="Pfam" id="PF01370"/>
    </source>
</evidence>
<proteinExistence type="inferred from homology"/>
<comment type="caution">
    <text evidence="4">The sequence shown here is derived from an EMBL/GenBank/DDBJ whole genome shotgun (WGS) entry which is preliminary data.</text>
</comment>
<reference evidence="4 5" key="1">
    <citation type="submission" date="2021-08" db="EMBL/GenBank/DDBJ databases">
        <title>Draft Genome Sequence of Phanerochaete sordida strain YK-624.</title>
        <authorList>
            <person name="Mori T."/>
            <person name="Dohra H."/>
            <person name="Suzuki T."/>
            <person name="Kawagishi H."/>
            <person name="Hirai H."/>
        </authorList>
    </citation>
    <scope>NUCLEOTIDE SEQUENCE [LARGE SCALE GENOMIC DNA]</scope>
    <source>
        <strain evidence="4 5">YK-624</strain>
    </source>
</reference>
<dbReference type="AlphaFoldDB" id="A0A9P3LLT7"/>
<dbReference type="OrthoDB" id="2735536at2759"/>
<dbReference type="GO" id="GO:0003676">
    <property type="term" value="F:nucleic acid binding"/>
    <property type="evidence" value="ECO:0007669"/>
    <property type="project" value="InterPro"/>
</dbReference>
<dbReference type="InterPro" id="IPR050425">
    <property type="entry name" value="NAD(P)_dehydrat-like"/>
</dbReference>
<organism evidence="4 5">
    <name type="scientific">Phanerochaete sordida</name>
    <dbReference type="NCBI Taxonomy" id="48140"/>
    <lineage>
        <taxon>Eukaryota</taxon>
        <taxon>Fungi</taxon>
        <taxon>Dikarya</taxon>
        <taxon>Basidiomycota</taxon>
        <taxon>Agaricomycotina</taxon>
        <taxon>Agaricomycetes</taxon>
        <taxon>Polyporales</taxon>
        <taxon>Phanerochaetaceae</taxon>
        <taxon>Phanerochaete</taxon>
    </lineage>
</organism>
<keyword evidence="5" id="KW-1185">Reference proteome</keyword>
<accession>A0A9P3LLT7</accession>
<dbReference type="Gene3D" id="3.40.50.720">
    <property type="entry name" value="NAD(P)-binding Rossmann-like Domain"/>
    <property type="match status" value="1"/>
</dbReference>
<sequence>MPAVLNGNVLVSGCNGFVAVWVVKQLLEEGYAVRGTVRRESAIPYLKELFKSYDARFEVVIVPDITKDGAFDDAVKGIDAIVHLASPFHMRAEDPQEIIGPAVAGTASILRSALAHGNDTVRRFVILSSCAAVLTESLDLSKSRTFSEADWNEFSIRDCAENGSAAYQVNKYHASKALAERAAWEFAAEHKGTAQFDVVALNPPYVFGPWLHDVAKPEQLNASMLAFWDAVIKGNKTMEQFAVEGQSWVDVRDIAHAIALTLQRSEAGGERIIVSAGPWNWQNFVTAAHNIDPSLPAGNTSYDPKTAIYQTCFENGKSTRVLGIEYRSLEECTESMVAQFKAKGWM</sequence>
<comment type="similarity">
    <text evidence="2">Belongs to the NAD(P)-dependent epimerase/dehydratase family. Dihydroflavonol-4-reductase subfamily.</text>
</comment>
<dbReference type="EMBL" id="BPQB01000123">
    <property type="protein sequence ID" value="GJE99866.1"/>
    <property type="molecule type" value="Genomic_DNA"/>
</dbReference>
<feature type="domain" description="NAD-dependent epimerase/dehydratase" evidence="3">
    <location>
        <begin position="9"/>
        <end position="273"/>
    </location>
</feature>
<dbReference type="GO" id="GO:0016616">
    <property type="term" value="F:oxidoreductase activity, acting on the CH-OH group of donors, NAD or NADP as acceptor"/>
    <property type="evidence" value="ECO:0007669"/>
    <property type="project" value="TreeGrafter"/>
</dbReference>
<dbReference type="InterPro" id="IPR001509">
    <property type="entry name" value="Epimerase_deHydtase"/>
</dbReference>
<protein>
    <submittedName>
        <fullName evidence="4">NAD(P)-binding protein</fullName>
    </submittedName>
</protein>